<evidence type="ECO:0000313" key="6">
    <source>
        <dbReference type="Proteomes" id="UP000515955"/>
    </source>
</evidence>
<dbReference type="Pfam" id="PF13641">
    <property type="entry name" value="Glyco_tranf_2_3"/>
    <property type="match status" value="1"/>
</dbReference>
<keyword evidence="3 5" id="KW-0808">Transferase</keyword>
<keyword evidence="4" id="KW-0812">Transmembrane</keyword>
<evidence type="ECO:0000256" key="3">
    <source>
        <dbReference type="ARBA" id="ARBA00022679"/>
    </source>
</evidence>
<comment type="similarity">
    <text evidence="1">Belongs to the glycosyltransferase 2 family.</text>
</comment>
<evidence type="ECO:0000256" key="4">
    <source>
        <dbReference type="SAM" id="Phobius"/>
    </source>
</evidence>
<dbReference type="InterPro" id="IPR029044">
    <property type="entry name" value="Nucleotide-diphossugar_trans"/>
</dbReference>
<dbReference type="AlphaFoldDB" id="A0A7G9SBU6"/>
<evidence type="ECO:0000256" key="1">
    <source>
        <dbReference type="ARBA" id="ARBA00006739"/>
    </source>
</evidence>
<dbReference type="EMBL" id="CP060717">
    <property type="protein sequence ID" value="QNN65321.1"/>
    <property type="molecule type" value="Genomic_DNA"/>
</dbReference>
<feature type="transmembrane region" description="Helical" evidence="4">
    <location>
        <begin position="299"/>
        <end position="320"/>
    </location>
</feature>
<feature type="transmembrane region" description="Helical" evidence="4">
    <location>
        <begin position="327"/>
        <end position="347"/>
    </location>
</feature>
<proteinExistence type="inferred from homology"/>
<dbReference type="CDD" id="cd06438">
    <property type="entry name" value="EpsO_like"/>
    <property type="match status" value="1"/>
</dbReference>
<reference evidence="5 6" key="1">
    <citation type="submission" date="2020-08" db="EMBL/GenBank/DDBJ databases">
        <title>Genome sequence of Sphingomonas rhizophila KACC 19189T.</title>
        <authorList>
            <person name="Hyun D.-W."/>
            <person name="Bae J.-W."/>
        </authorList>
    </citation>
    <scope>NUCLEOTIDE SEQUENCE [LARGE SCALE GENOMIC DNA]</scope>
    <source>
        <strain evidence="5 6">KACC 19189</strain>
    </source>
</reference>
<protein>
    <submittedName>
        <fullName evidence="5">Glycosyltransferase family 2 protein</fullName>
    </submittedName>
</protein>
<organism evidence="5 6">
    <name type="scientific">Sphingomonas rhizophila</name>
    <dbReference type="NCBI Taxonomy" id="2071607"/>
    <lineage>
        <taxon>Bacteria</taxon>
        <taxon>Pseudomonadati</taxon>
        <taxon>Pseudomonadota</taxon>
        <taxon>Alphaproteobacteria</taxon>
        <taxon>Sphingomonadales</taxon>
        <taxon>Sphingomonadaceae</taxon>
        <taxon>Sphingomonas</taxon>
    </lineage>
</organism>
<keyword evidence="4" id="KW-0472">Membrane</keyword>
<sequence length="388" mass="41814">MTFFIAVLLAPFVLVTSVFLLEVAIGLAPMAQKVRNATTPYSAVIVVPAHDEAKTIELTLASLREPSLGIADILVIADNCVDETAAIARRVGVHVVERNEPGRRGKGFALARAQVELQSQRPDVVVVIDADCSIDRASLVALVARVGDSGRPGQTINLLKPGRALPSMVQVSNFAFMLKNLVRQRGLQRLAGSVHLTGTGMALPWAIFAEAPLATADIVEDIKLGLELTKAGTPPVLVEEAIVWSDPSGADGTLKQRERWEGGFLRLARAVGPPTILEGLRRGNAGLLVRGLDMLVPPLTLLMALDLAALALAAALTLGLGAAWWPVWVQFTAVLSATILILLVWAIHGRRFLSAKALATLPFYLLWKIPMYLRLRRGRADDWLRAGR</sequence>
<dbReference type="GO" id="GO:0016757">
    <property type="term" value="F:glycosyltransferase activity"/>
    <property type="evidence" value="ECO:0007669"/>
    <property type="project" value="UniProtKB-KW"/>
</dbReference>
<name>A0A7G9SBU6_9SPHN</name>
<accession>A0A7G9SBU6</accession>
<keyword evidence="2" id="KW-0328">Glycosyltransferase</keyword>
<keyword evidence="4" id="KW-1133">Transmembrane helix</keyword>
<evidence type="ECO:0000256" key="2">
    <source>
        <dbReference type="ARBA" id="ARBA00022676"/>
    </source>
</evidence>
<gene>
    <name evidence="5" type="ORF">H9L12_01400</name>
</gene>
<dbReference type="KEGG" id="srhi:H9L12_01400"/>
<dbReference type="SUPFAM" id="SSF53448">
    <property type="entry name" value="Nucleotide-diphospho-sugar transferases"/>
    <property type="match status" value="1"/>
</dbReference>
<dbReference type="PANTHER" id="PTHR43630:SF1">
    <property type="entry name" value="POLY-BETA-1,6-N-ACETYL-D-GLUCOSAMINE SYNTHASE"/>
    <property type="match status" value="1"/>
</dbReference>
<keyword evidence="6" id="KW-1185">Reference proteome</keyword>
<dbReference type="RefSeq" id="WP_187542313.1">
    <property type="nucleotide sequence ID" value="NZ_CP060717.1"/>
</dbReference>
<dbReference type="Proteomes" id="UP000515955">
    <property type="component" value="Chromosome"/>
</dbReference>
<dbReference type="Gene3D" id="3.90.550.10">
    <property type="entry name" value="Spore Coat Polysaccharide Biosynthesis Protein SpsA, Chain A"/>
    <property type="match status" value="1"/>
</dbReference>
<evidence type="ECO:0000313" key="5">
    <source>
        <dbReference type="EMBL" id="QNN65321.1"/>
    </source>
</evidence>
<dbReference type="PANTHER" id="PTHR43630">
    <property type="entry name" value="POLY-BETA-1,6-N-ACETYL-D-GLUCOSAMINE SYNTHASE"/>
    <property type="match status" value="1"/>
</dbReference>